<protein>
    <submittedName>
        <fullName evidence="2">Uncharacterized protein</fullName>
    </submittedName>
</protein>
<organism evidence="2">
    <name type="scientific">marine metagenome</name>
    <dbReference type="NCBI Taxonomy" id="408172"/>
    <lineage>
        <taxon>unclassified sequences</taxon>
        <taxon>metagenomes</taxon>
        <taxon>ecological metagenomes</taxon>
    </lineage>
</organism>
<evidence type="ECO:0000256" key="1">
    <source>
        <dbReference type="SAM" id="MobiDB-lite"/>
    </source>
</evidence>
<accession>A0A383BTH8</accession>
<feature type="non-terminal residue" evidence="2">
    <location>
        <position position="1"/>
    </location>
</feature>
<sequence length="244" mass="27048">QYGKADKAGSRMHVNKINKSKVAFPSLTQATSPDYGDLLPYTAEQHSPAEFASIITAVADDPSPDMSTKFGAAPKKGATAPSGKPGKPIPSQSLKASTKKPSKPKREFSPDGVKVWISDFNKKDIFNMGTSWLVLSITPNQAIYDKIMKDQVKIMAGEIKSKPRKRKVVPPTNYLKQYPSVVQLAFKTGQPILINTNGKNKPEWKEYQWHRAKDPVKVSKDCRFSFIDNDPRNGMSFALYTDIG</sequence>
<name>A0A383BTH8_9ZZZZ</name>
<proteinExistence type="predicted"/>
<dbReference type="AlphaFoldDB" id="A0A383BTH8"/>
<feature type="region of interest" description="Disordered" evidence="1">
    <location>
        <begin position="58"/>
        <end position="108"/>
    </location>
</feature>
<feature type="non-terminal residue" evidence="2">
    <location>
        <position position="244"/>
    </location>
</feature>
<evidence type="ECO:0000313" key="2">
    <source>
        <dbReference type="EMBL" id="SVE22678.1"/>
    </source>
</evidence>
<reference evidence="2" key="1">
    <citation type="submission" date="2018-05" db="EMBL/GenBank/DDBJ databases">
        <authorList>
            <person name="Lanie J.A."/>
            <person name="Ng W.-L."/>
            <person name="Kazmierczak K.M."/>
            <person name="Andrzejewski T.M."/>
            <person name="Davidsen T.M."/>
            <person name="Wayne K.J."/>
            <person name="Tettelin H."/>
            <person name="Glass J.I."/>
            <person name="Rusch D."/>
            <person name="Podicherti R."/>
            <person name="Tsui H.-C.T."/>
            <person name="Winkler M.E."/>
        </authorList>
    </citation>
    <scope>NUCLEOTIDE SEQUENCE</scope>
</reference>
<dbReference type="EMBL" id="UINC01202732">
    <property type="protein sequence ID" value="SVE22678.1"/>
    <property type="molecule type" value="Genomic_DNA"/>
</dbReference>
<gene>
    <name evidence="2" type="ORF">METZ01_LOCUS475532</name>
</gene>